<dbReference type="NCBIfam" id="TIGR01710">
    <property type="entry name" value="typeII_sec_gspG"/>
    <property type="match status" value="1"/>
</dbReference>
<dbReference type="InterPro" id="IPR012902">
    <property type="entry name" value="N_methyl_site"/>
</dbReference>
<dbReference type="RefSeq" id="WP_228073597.1">
    <property type="nucleotide sequence ID" value="NZ_CP061205.1"/>
</dbReference>
<gene>
    <name evidence="12" type="primary">gspG</name>
    <name evidence="12" type="ORF">ACFOKA_12745</name>
</gene>
<evidence type="ECO:0000256" key="5">
    <source>
        <dbReference type="ARBA" id="ARBA00022481"/>
    </source>
</evidence>
<dbReference type="Proteomes" id="UP001595444">
    <property type="component" value="Unassembled WGS sequence"/>
</dbReference>
<comment type="subcellular location">
    <subcellularLocation>
        <location evidence="1">Cell inner membrane</location>
        <topology evidence="1">Single-pass membrane protein</topology>
    </subcellularLocation>
</comment>
<dbReference type="Pfam" id="PF08334">
    <property type="entry name" value="T2SSG"/>
    <property type="match status" value="1"/>
</dbReference>
<dbReference type="InterPro" id="IPR010054">
    <property type="entry name" value="Type2_sec_GspG"/>
</dbReference>
<accession>A0ABV7D788</accession>
<evidence type="ECO:0000256" key="7">
    <source>
        <dbReference type="ARBA" id="ARBA00022692"/>
    </source>
</evidence>
<evidence type="ECO:0000256" key="6">
    <source>
        <dbReference type="ARBA" id="ARBA00022519"/>
    </source>
</evidence>
<feature type="domain" description="Type II secretion system protein GspG C-terminal" evidence="11">
    <location>
        <begin position="44"/>
        <end position="149"/>
    </location>
</feature>
<keyword evidence="13" id="KW-1185">Reference proteome</keyword>
<keyword evidence="4" id="KW-1003">Cell membrane</keyword>
<evidence type="ECO:0000256" key="4">
    <source>
        <dbReference type="ARBA" id="ARBA00022475"/>
    </source>
</evidence>
<name>A0ABV7D788_9PROT</name>
<evidence type="ECO:0000256" key="2">
    <source>
        <dbReference type="ARBA" id="ARBA00009984"/>
    </source>
</evidence>
<evidence type="ECO:0000256" key="10">
    <source>
        <dbReference type="SAM" id="Phobius"/>
    </source>
</evidence>
<dbReference type="EMBL" id="JBHRSL010000010">
    <property type="protein sequence ID" value="MFC3052775.1"/>
    <property type="molecule type" value="Genomic_DNA"/>
</dbReference>
<evidence type="ECO:0000313" key="12">
    <source>
        <dbReference type="EMBL" id="MFC3052775.1"/>
    </source>
</evidence>
<keyword evidence="5" id="KW-0488">Methylation</keyword>
<keyword evidence="8 10" id="KW-1133">Transmembrane helix</keyword>
<organism evidence="12 13">
    <name type="scientific">Kordiimonas pumila</name>
    <dbReference type="NCBI Taxonomy" id="2161677"/>
    <lineage>
        <taxon>Bacteria</taxon>
        <taxon>Pseudomonadati</taxon>
        <taxon>Pseudomonadota</taxon>
        <taxon>Alphaproteobacteria</taxon>
        <taxon>Kordiimonadales</taxon>
        <taxon>Kordiimonadaceae</taxon>
        <taxon>Kordiimonas</taxon>
    </lineage>
</organism>
<keyword evidence="9 10" id="KW-0472">Membrane</keyword>
<evidence type="ECO:0000256" key="1">
    <source>
        <dbReference type="ARBA" id="ARBA00004377"/>
    </source>
</evidence>
<dbReference type="InterPro" id="IPR045584">
    <property type="entry name" value="Pilin-like"/>
</dbReference>
<dbReference type="PRINTS" id="PR00813">
    <property type="entry name" value="BCTERIALGSPG"/>
</dbReference>
<evidence type="ECO:0000256" key="3">
    <source>
        <dbReference type="ARBA" id="ARBA00020042"/>
    </source>
</evidence>
<comment type="caution">
    <text evidence="12">The sequence shown here is derived from an EMBL/GenBank/DDBJ whole genome shotgun (WGS) entry which is preliminary data.</text>
</comment>
<dbReference type="InterPro" id="IPR013545">
    <property type="entry name" value="T2SS_protein-GspG_C"/>
</dbReference>
<evidence type="ECO:0000256" key="9">
    <source>
        <dbReference type="ARBA" id="ARBA00023136"/>
    </source>
</evidence>
<evidence type="ECO:0000256" key="8">
    <source>
        <dbReference type="ARBA" id="ARBA00022989"/>
    </source>
</evidence>
<comment type="similarity">
    <text evidence="2">Belongs to the GSP G family.</text>
</comment>
<dbReference type="Gene3D" id="3.30.700.10">
    <property type="entry name" value="Glycoprotein, Type 4 Pilin"/>
    <property type="match status" value="1"/>
</dbReference>
<keyword evidence="6" id="KW-0997">Cell inner membrane</keyword>
<reference evidence="13" key="1">
    <citation type="journal article" date="2019" name="Int. J. Syst. Evol. Microbiol.">
        <title>The Global Catalogue of Microorganisms (GCM) 10K type strain sequencing project: providing services to taxonomists for standard genome sequencing and annotation.</title>
        <authorList>
            <consortium name="The Broad Institute Genomics Platform"/>
            <consortium name="The Broad Institute Genome Sequencing Center for Infectious Disease"/>
            <person name="Wu L."/>
            <person name="Ma J."/>
        </authorList>
    </citation>
    <scope>NUCLEOTIDE SEQUENCE [LARGE SCALE GENOMIC DNA]</scope>
    <source>
        <strain evidence="13">KCTC 62164</strain>
    </source>
</reference>
<proteinExistence type="inferred from homology"/>
<dbReference type="Pfam" id="PF07963">
    <property type="entry name" value="N_methyl"/>
    <property type="match status" value="1"/>
</dbReference>
<dbReference type="InterPro" id="IPR000983">
    <property type="entry name" value="Bac_GSPG_pilin"/>
</dbReference>
<evidence type="ECO:0000259" key="11">
    <source>
        <dbReference type="Pfam" id="PF08334"/>
    </source>
</evidence>
<sequence length="152" mass="17063">MKNIMMKRLRQMLKNARADDGFSLIELMVVIVIMGLLTTVVVINVMPSSDRAMVDKARVDISRLDQAVEMFRMEARRYPTTEEGVEVLTKAPKGSSLRSEGIIKDLPNDPWGNDYQYLYPGEHGTYDIFSYGADGRLGGEGLSADIGNWKQD</sequence>
<keyword evidence="7 10" id="KW-0812">Transmembrane</keyword>
<dbReference type="SUPFAM" id="SSF54523">
    <property type="entry name" value="Pili subunits"/>
    <property type="match status" value="1"/>
</dbReference>
<evidence type="ECO:0000313" key="13">
    <source>
        <dbReference type="Proteomes" id="UP001595444"/>
    </source>
</evidence>
<protein>
    <recommendedName>
        <fullName evidence="3">Type II secretion system core protein G</fullName>
    </recommendedName>
</protein>
<dbReference type="NCBIfam" id="TIGR02532">
    <property type="entry name" value="IV_pilin_GFxxxE"/>
    <property type="match status" value="1"/>
</dbReference>
<feature type="transmembrane region" description="Helical" evidence="10">
    <location>
        <begin position="21"/>
        <end position="46"/>
    </location>
</feature>